<evidence type="ECO:0000256" key="2">
    <source>
        <dbReference type="ARBA" id="ARBA00022692"/>
    </source>
</evidence>
<comment type="caution">
    <text evidence="6">The sequence shown here is derived from an EMBL/GenBank/DDBJ whole genome shotgun (WGS) entry which is preliminary data.</text>
</comment>
<evidence type="ECO:0000256" key="1">
    <source>
        <dbReference type="ARBA" id="ARBA00004141"/>
    </source>
</evidence>
<keyword evidence="3 5" id="KW-1133">Transmembrane helix</keyword>
<accession>A0A9P9Y7Q2</accession>
<feature type="transmembrane region" description="Helical" evidence="5">
    <location>
        <begin position="26"/>
        <end position="43"/>
    </location>
</feature>
<dbReference type="OrthoDB" id="3358017at2759"/>
<dbReference type="AlphaFoldDB" id="A0A9P9Y7Q2"/>
<comment type="subcellular location">
    <subcellularLocation>
        <location evidence="1">Membrane</location>
        <topology evidence="1">Multi-pass membrane protein</topology>
    </subcellularLocation>
</comment>
<dbReference type="Proteomes" id="UP001055219">
    <property type="component" value="Unassembled WGS sequence"/>
</dbReference>
<feature type="transmembrane region" description="Helical" evidence="5">
    <location>
        <begin position="164"/>
        <end position="182"/>
    </location>
</feature>
<feature type="transmembrane region" description="Helical" evidence="5">
    <location>
        <begin position="50"/>
        <end position="68"/>
    </location>
</feature>
<dbReference type="InterPro" id="IPR007568">
    <property type="entry name" value="RTA1"/>
</dbReference>
<feature type="transmembrane region" description="Helical" evidence="5">
    <location>
        <begin position="80"/>
        <end position="101"/>
    </location>
</feature>
<gene>
    <name evidence="6" type="ORF">J7T54_008075</name>
</gene>
<evidence type="ECO:0000313" key="6">
    <source>
        <dbReference type="EMBL" id="KAI6784981.1"/>
    </source>
</evidence>
<dbReference type="EMBL" id="JAGIXG020000003">
    <property type="protein sequence ID" value="KAI6784981.1"/>
    <property type="molecule type" value="Genomic_DNA"/>
</dbReference>
<evidence type="ECO:0000313" key="7">
    <source>
        <dbReference type="Proteomes" id="UP001055219"/>
    </source>
</evidence>
<dbReference type="GO" id="GO:0016020">
    <property type="term" value="C:membrane"/>
    <property type="evidence" value="ECO:0007669"/>
    <property type="project" value="UniProtKB-SubCell"/>
</dbReference>
<dbReference type="RefSeq" id="XP_051365837.1">
    <property type="nucleotide sequence ID" value="XM_051502668.1"/>
</dbReference>
<keyword evidence="7" id="KW-1185">Reference proteome</keyword>
<feature type="transmembrane region" description="Helical" evidence="5">
    <location>
        <begin position="239"/>
        <end position="258"/>
    </location>
</feature>
<evidence type="ECO:0008006" key="8">
    <source>
        <dbReference type="Google" id="ProtNLM"/>
    </source>
</evidence>
<evidence type="ECO:0000256" key="4">
    <source>
        <dbReference type="ARBA" id="ARBA00023136"/>
    </source>
</evidence>
<sequence>MSSNATTPEGYAPFDLYPYNPAQPPAYAFLALFGIAAVLHLSAMIPYRSWFPLPMIVGCGMEAAGYYFRSRSHDDVRKVMTFVIQHLLLLSAPPLLAATIYMSPRRISRVLEAEHLIVGRRWATKLFIVVDIGCFVTQVAGAILSGSEDPSEAKNGRTTILVGLILQVCAFALFVACTVKFHTSMYSASLSLAPSRNLAWQKYLYGLYVVSLLFVIRNITRIVEFQQGDDGELLSNEVWLYVLDAAVMVVIVFVMLVLHPGRLRRKARKQVSVKPGEDYIALT</sequence>
<name>A0A9P9Y7Q2_9HYPO</name>
<dbReference type="Pfam" id="PF04479">
    <property type="entry name" value="RTA1"/>
    <property type="match status" value="1"/>
</dbReference>
<proteinExistence type="predicted"/>
<evidence type="ECO:0000256" key="3">
    <source>
        <dbReference type="ARBA" id="ARBA00022989"/>
    </source>
</evidence>
<keyword evidence="4 5" id="KW-0472">Membrane</keyword>
<feature type="transmembrane region" description="Helical" evidence="5">
    <location>
        <begin position="203"/>
        <end position="219"/>
    </location>
</feature>
<dbReference type="GeneID" id="75834547"/>
<dbReference type="PANTHER" id="PTHR31465">
    <property type="entry name" value="PROTEIN RTA1-RELATED"/>
    <property type="match status" value="1"/>
</dbReference>
<keyword evidence="2 5" id="KW-0812">Transmembrane</keyword>
<organism evidence="6 7">
    <name type="scientific">Emericellopsis cladophorae</name>
    <dbReference type="NCBI Taxonomy" id="2686198"/>
    <lineage>
        <taxon>Eukaryota</taxon>
        <taxon>Fungi</taxon>
        <taxon>Dikarya</taxon>
        <taxon>Ascomycota</taxon>
        <taxon>Pezizomycotina</taxon>
        <taxon>Sordariomycetes</taxon>
        <taxon>Hypocreomycetidae</taxon>
        <taxon>Hypocreales</taxon>
        <taxon>Bionectriaceae</taxon>
        <taxon>Emericellopsis</taxon>
    </lineage>
</organism>
<protein>
    <recommendedName>
        <fullName evidence="8">RTA1 domain protein</fullName>
    </recommendedName>
</protein>
<reference evidence="6" key="1">
    <citation type="journal article" date="2021" name="J Fungi (Basel)">
        <title>Genomic and Metabolomic Analyses of the Marine Fungus Emericellopsis cladophorae: Insights into Saltwater Adaptability Mechanisms and Its Biosynthetic Potential.</title>
        <authorList>
            <person name="Goncalves M.F.M."/>
            <person name="Hilario S."/>
            <person name="Van de Peer Y."/>
            <person name="Esteves A.C."/>
            <person name="Alves A."/>
        </authorList>
    </citation>
    <scope>NUCLEOTIDE SEQUENCE</scope>
    <source>
        <strain evidence="6">MUM 19.33</strain>
    </source>
</reference>
<evidence type="ECO:0000256" key="5">
    <source>
        <dbReference type="SAM" id="Phobius"/>
    </source>
</evidence>
<dbReference type="PANTHER" id="PTHR31465:SF17">
    <property type="entry name" value="DOMAIN PROTEIN, PUTATIVE (AFU_ORTHOLOGUE AFUA_5G09900)-RELATED"/>
    <property type="match status" value="1"/>
</dbReference>
<reference evidence="6" key="2">
    <citation type="submission" date="2022-07" db="EMBL/GenBank/DDBJ databases">
        <authorList>
            <person name="Goncalves M.F.M."/>
            <person name="Hilario S."/>
            <person name="Van De Peer Y."/>
            <person name="Esteves A.C."/>
            <person name="Alves A."/>
        </authorList>
    </citation>
    <scope>NUCLEOTIDE SEQUENCE</scope>
    <source>
        <strain evidence="6">MUM 19.33</strain>
    </source>
</reference>
<feature type="transmembrane region" description="Helical" evidence="5">
    <location>
        <begin position="122"/>
        <end position="144"/>
    </location>
</feature>